<name>A0A381P2B4_9ZZZZ</name>
<gene>
    <name evidence="1" type="ORF">METZ01_LOCUS13886</name>
</gene>
<sequence length="35" mass="3983">MTLFSFPTKDMVVLSLKWKAPKNTPLVTEGERFVA</sequence>
<dbReference type="AlphaFoldDB" id="A0A381P2B4"/>
<evidence type="ECO:0000313" key="1">
    <source>
        <dbReference type="EMBL" id="SUZ61032.1"/>
    </source>
</evidence>
<protein>
    <submittedName>
        <fullName evidence="1">Uncharacterized protein</fullName>
    </submittedName>
</protein>
<reference evidence="1" key="1">
    <citation type="submission" date="2018-05" db="EMBL/GenBank/DDBJ databases">
        <authorList>
            <person name="Lanie J.A."/>
            <person name="Ng W.-L."/>
            <person name="Kazmierczak K.M."/>
            <person name="Andrzejewski T.M."/>
            <person name="Davidsen T.M."/>
            <person name="Wayne K.J."/>
            <person name="Tettelin H."/>
            <person name="Glass J.I."/>
            <person name="Rusch D."/>
            <person name="Podicherti R."/>
            <person name="Tsui H.-C.T."/>
            <person name="Winkler M.E."/>
        </authorList>
    </citation>
    <scope>NUCLEOTIDE SEQUENCE</scope>
</reference>
<accession>A0A381P2B4</accession>
<organism evidence="1">
    <name type="scientific">marine metagenome</name>
    <dbReference type="NCBI Taxonomy" id="408172"/>
    <lineage>
        <taxon>unclassified sequences</taxon>
        <taxon>metagenomes</taxon>
        <taxon>ecological metagenomes</taxon>
    </lineage>
</organism>
<proteinExistence type="predicted"/>
<dbReference type="EMBL" id="UINC01000777">
    <property type="protein sequence ID" value="SUZ61032.1"/>
    <property type="molecule type" value="Genomic_DNA"/>
</dbReference>